<dbReference type="SUPFAM" id="SSF53850">
    <property type="entry name" value="Periplasmic binding protein-like II"/>
    <property type="match status" value="1"/>
</dbReference>
<comment type="caution">
    <text evidence="6">The sequence shown here is derived from an EMBL/GenBank/DDBJ whole genome shotgun (WGS) entry which is preliminary data.</text>
</comment>
<dbReference type="Gene3D" id="3.10.105.10">
    <property type="entry name" value="Dipeptide-binding Protein, Domain 3"/>
    <property type="match status" value="1"/>
</dbReference>
<dbReference type="InterPro" id="IPR039424">
    <property type="entry name" value="SBP_5"/>
</dbReference>
<dbReference type="CDD" id="cd08513">
    <property type="entry name" value="PBP2_thermophilic_Hb8_like"/>
    <property type="match status" value="1"/>
</dbReference>
<dbReference type="Proteomes" id="UP000707352">
    <property type="component" value="Unassembled WGS sequence"/>
</dbReference>
<dbReference type="InterPro" id="IPR000914">
    <property type="entry name" value="SBP_5_dom"/>
</dbReference>
<evidence type="ECO:0000256" key="2">
    <source>
        <dbReference type="ARBA" id="ARBA00005695"/>
    </source>
</evidence>
<accession>A0ABX0VAX1</accession>
<protein>
    <submittedName>
        <fullName evidence="6">Peptide ABC transporter substrate-binding protein</fullName>
    </submittedName>
</protein>
<dbReference type="PANTHER" id="PTHR30290:SF9">
    <property type="entry name" value="OLIGOPEPTIDE-BINDING PROTEIN APPA"/>
    <property type="match status" value="1"/>
</dbReference>
<comment type="subcellular location">
    <subcellularLocation>
        <location evidence="1">Periplasm</location>
    </subcellularLocation>
</comment>
<name>A0ABX0VAX1_9HYPH</name>
<dbReference type="PIRSF" id="PIRSF002741">
    <property type="entry name" value="MppA"/>
    <property type="match status" value="1"/>
</dbReference>
<dbReference type="Pfam" id="PF00496">
    <property type="entry name" value="SBP_bac_5"/>
    <property type="match status" value="1"/>
</dbReference>
<feature type="domain" description="Solute-binding protein family 5" evidence="5">
    <location>
        <begin position="159"/>
        <end position="532"/>
    </location>
</feature>
<evidence type="ECO:0000313" key="6">
    <source>
        <dbReference type="EMBL" id="NIX75855.1"/>
    </source>
</evidence>
<evidence type="ECO:0000313" key="7">
    <source>
        <dbReference type="Proteomes" id="UP000707352"/>
    </source>
</evidence>
<dbReference type="EMBL" id="JAATJS010000002">
    <property type="protein sequence ID" value="NIX75855.1"/>
    <property type="molecule type" value="Genomic_DNA"/>
</dbReference>
<dbReference type="PANTHER" id="PTHR30290">
    <property type="entry name" value="PERIPLASMIC BINDING COMPONENT OF ABC TRANSPORTER"/>
    <property type="match status" value="1"/>
</dbReference>
<evidence type="ECO:0000256" key="4">
    <source>
        <dbReference type="ARBA" id="ARBA00022729"/>
    </source>
</evidence>
<dbReference type="Gene3D" id="3.40.190.10">
    <property type="entry name" value="Periplasmic binding protein-like II"/>
    <property type="match status" value="1"/>
</dbReference>
<keyword evidence="7" id="KW-1185">Reference proteome</keyword>
<keyword evidence="4" id="KW-0732">Signal</keyword>
<dbReference type="RefSeq" id="WP_167671778.1">
    <property type="nucleotide sequence ID" value="NZ_JAATJS010000002.1"/>
</dbReference>
<keyword evidence="3" id="KW-0813">Transport</keyword>
<gene>
    <name evidence="6" type="ORF">HB375_04395</name>
</gene>
<dbReference type="InterPro" id="IPR030678">
    <property type="entry name" value="Peptide/Ni-bd"/>
</dbReference>
<comment type="similarity">
    <text evidence="2">Belongs to the bacterial solute-binding protein 5 family.</text>
</comment>
<proteinExistence type="inferred from homology"/>
<evidence type="ECO:0000256" key="1">
    <source>
        <dbReference type="ARBA" id="ARBA00004418"/>
    </source>
</evidence>
<organism evidence="6 7">
    <name type="scientific">Microvirga terricola</name>
    <dbReference type="NCBI Taxonomy" id="2719797"/>
    <lineage>
        <taxon>Bacteria</taxon>
        <taxon>Pseudomonadati</taxon>
        <taxon>Pseudomonadota</taxon>
        <taxon>Alphaproteobacteria</taxon>
        <taxon>Hyphomicrobiales</taxon>
        <taxon>Methylobacteriaceae</taxon>
        <taxon>Microvirga</taxon>
    </lineage>
</organism>
<sequence length="631" mass="70238">MPTAHIIEIEEIAAGVIVATEGGFRFFAAEAAFRSLDREVFPSIAHAIRAVHDTLRKQRSSFNSKKRSILMSSLQRSGKWSLRTALAVVATLGSFGTAWAAKDQLVIGATQYPSNLNPNHEAITSKDYVLGFVFRQATAFNGEGKNVCLLCSEFPTIENGLAKIETRDDGSKGIAITFKIHPKATWGDSVPVTAKDVLFTWNLGRQKEAGFLSLDAYDRFEKIEVIDDKTVILHTKTVRSDYNELGRFRILPEHIEGPIVKSVGVAEYPKNTAYNRASTTPGLYNGPYLIKEIQSGSNIILEPNPHWYGKAPYFKRIVIRTIENSAALQANVLSGDVDFAAGDGVGLTTDQVLELEKAHKAKFDFIYKPSYTYEHIDLQKNNPILQDKRVRQALLYAINRKALTDKLFDSREPVADTFLAPISPFYDNSVTKFAYDPKKAAALLEEAGWKAGPDKIRVNAQGQRLSLDFSTTAGNKVRELVQQVLQSQWREVGVEVVIKNEPGRTFFGETARKRTYGGLALYAWTSDPDEPPVRNLHTSAIPVEGNNWAGNNIAAFSNPQFDAALDKLLVELDPAARKKLWSELQKIYVEELPVLPLFFRVQPFALPKWLKGVEPTGSGVSTHWAETWHAI</sequence>
<evidence type="ECO:0000259" key="5">
    <source>
        <dbReference type="Pfam" id="PF00496"/>
    </source>
</evidence>
<reference evidence="6 7" key="1">
    <citation type="submission" date="2020-03" db="EMBL/GenBank/DDBJ databases">
        <title>The genome sequence of Microvirga sp. c23x22.</title>
        <authorList>
            <person name="Zhang X."/>
        </authorList>
    </citation>
    <scope>NUCLEOTIDE SEQUENCE [LARGE SCALE GENOMIC DNA]</scope>
    <source>
        <strain evidence="7">c23x22</strain>
    </source>
</reference>
<evidence type="ECO:0000256" key="3">
    <source>
        <dbReference type="ARBA" id="ARBA00022448"/>
    </source>
</evidence>